<evidence type="ECO:0000313" key="1">
    <source>
        <dbReference type="EMBL" id="NWJ46894.1"/>
    </source>
</evidence>
<evidence type="ECO:0000313" key="2">
    <source>
        <dbReference type="EMBL" id="WJW70116.1"/>
    </source>
</evidence>
<dbReference type="EMBL" id="JACATZ010000001">
    <property type="protein sequence ID" value="NWJ46894.1"/>
    <property type="molecule type" value="Genomic_DNA"/>
</dbReference>
<dbReference type="EMBL" id="CP128401">
    <property type="protein sequence ID" value="WJW70116.1"/>
    <property type="molecule type" value="Genomic_DNA"/>
</dbReference>
<dbReference type="Proteomes" id="UP001431572">
    <property type="component" value="Plasmid unnamed1"/>
</dbReference>
<gene>
    <name evidence="1" type="ORF">HXX08_13595</name>
    <name evidence="2" type="ORF">OZ401_004619</name>
</gene>
<reference evidence="2" key="2">
    <citation type="journal article" date="2024" name="Nature">
        <title>Anoxygenic phototroph of the Chloroflexota uses a type I reaction centre.</title>
        <authorList>
            <person name="Tsuji J.M."/>
            <person name="Shaw N.A."/>
            <person name="Nagashima S."/>
            <person name="Venkiteswaran J.J."/>
            <person name="Schiff S.L."/>
            <person name="Watanabe T."/>
            <person name="Fukui M."/>
            <person name="Hanada S."/>
            <person name="Tank M."/>
            <person name="Neufeld J.D."/>
        </authorList>
    </citation>
    <scope>NUCLEOTIDE SEQUENCE</scope>
    <source>
        <strain evidence="2">L227-S17</strain>
        <plasmid evidence="2 4">unnamed1</plasmid>
    </source>
</reference>
<keyword evidence="2" id="KW-0614">Plasmid</keyword>
<accession>A0A8T7M4A4</accession>
<evidence type="ECO:0000313" key="4">
    <source>
        <dbReference type="Proteomes" id="UP001431572"/>
    </source>
</evidence>
<name>A0A8T7M4A4_9CHLR</name>
<keyword evidence="4" id="KW-1185">Reference proteome</keyword>
<protein>
    <submittedName>
        <fullName evidence="1">Uncharacterized protein</fullName>
    </submittedName>
</protein>
<organism evidence="1 3">
    <name type="scientific">Candidatus Chlorohelix allophototropha</name>
    <dbReference type="NCBI Taxonomy" id="3003348"/>
    <lineage>
        <taxon>Bacteria</taxon>
        <taxon>Bacillati</taxon>
        <taxon>Chloroflexota</taxon>
        <taxon>Chloroflexia</taxon>
        <taxon>Candidatus Chloroheliales</taxon>
        <taxon>Candidatus Chloroheliaceae</taxon>
        <taxon>Candidatus Chlorohelix</taxon>
    </lineage>
</organism>
<dbReference type="AlphaFoldDB" id="A0A8T7M4A4"/>
<geneLocation type="plasmid" evidence="2 4">
    <name>unnamed1</name>
</geneLocation>
<evidence type="ECO:0000313" key="3">
    <source>
        <dbReference type="Proteomes" id="UP000521676"/>
    </source>
</evidence>
<sequence>MAESADSCGRCNANLEKVAAEGRCGICGAALCLLCWRSGQRYCLLHQPVSQPLSYFTCGRCHRRFSVKLLAGSCQSEEFCPKQICTNCREKYREEGRLWCQEHAPANPVVVASGLPTRLDGTLSTEQERAATLFFARLDKKLAEAGTLQHPLRENARLKVGAFSRRRFGSKLELVSPGKHSGEGLGLLVSLLFEGSATGIEEALNEGKRLAGQHLAHIFTVVALAGGEWEAEAQEWLRYTSPHQTLCLVKVSEESDPECLYAGDPLYQSLLDLFRPEVAEELVQRAIRWLEQDNGEWLNWLKGERSFSAAELGEGLKVGAGRAHHLLNEMERRGIGRLEKRNGQLRLCRKGN</sequence>
<reference evidence="1 3" key="1">
    <citation type="submission" date="2020-06" db="EMBL/GenBank/DDBJ databases">
        <title>Anoxygenic phototrophic Chloroflexota member uses a Type I reaction center.</title>
        <authorList>
            <person name="Tsuji J.M."/>
            <person name="Shaw N.A."/>
            <person name="Nagashima S."/>
            <person name="Venkiteswaran J."/>
            <person name="Schiff S.L."/>
            <person name="Hanada S."/>
            <person name="Tank M."/>
            <person name="Neufeld J.D."/>
        </authorList>
    </citation>
    <scope>NUCLEOTIDE SEQUENCE [LARGE SCALE GENOMIC DNA]</scope>
    <source>
        <strain evidence="1">L227-S17</strain>
    </source>
</reference>
<proteinExistence type="predicted"/>
<dbReference type="RefSeq" id="WP_341471998.1">
    <property type="nucleotide sequence ID" value="NZ_CP128401.1"/>
</dbReference>
<dbReference type="Proteomes" id="UP000521676">
    <property type="component" value="Unassembled WGS sequence"/>
</dbReference>